<gene>
    <name evidence="2" type="ORF">N802_10000</name>
</gene>
<evidence type="ECO:0000256" key="1">
    <source>
        <dbReference type="SAM" id="MobiDB-lite"/>
    </source>
</evidence>
<proteinExistence type="predicted"/>
<dbReference type="AlphaFoldDB" id="A0A0A0J045"/>
<reference evidence="2 3" key="1">
    <citation type="submission" date="2013-08" db="EMBL/GenBank/DDBJ databases">
        <title>The genome sequence of Knoellia sinensis.</title>
        <authorList>
            <person name="Zhu W."/>
            <person name="Wang G."/>
        </authorList>
    </citation>
    <scope>NUCLEOTIDE SEQUENCE [LARGE SCALE GENOMIC DNA]</scope>
    <source>
        <strain evidence="2 3">KCTC 19936</strain>
    </source>
</reference>
<protein>
    <submittedName>
        <fullName evidence="2">Uncharacterized protein</fullName>
    </submittedName>
</protein>
<feature type="region of interest" description="Disordered" evidence="1">
    <location>
        <begin position="19"/>
        <end position="51"/>
    </location>
</feature>
<evidence type="ECO:0000313" key="2">
    <source>
        <dbReference type="EMBL" id="KGN30094.1"/>
    </source>
</evidence>
<evidence type="ECO:0000313" key="3">
    <source>
        <dbReference type="Proteomes" id="UP000030002"/>
    </source>
</evidence>
<organism evidence="2 3">
    <name type="scientific">Knoellia sinensis KCTC 19936</name>
    <dbReference type="NCBI Taxonomy" id="1385520"/>
    <lineage>
        <taxon>Bacteria</taxon>
        <taxon>Bacillati</taxon>
        <taxon>Actinomycetota</taxon>
        <taxon>Actinomycetes</taxon>
        <taxon>Micrococcales</taxon>
        <taxon>Intrasporangiaceae</taxon>
        <taxon>Knoellia</taxon>
    </lineage>
</organism>
<dbReference type="EMBL" id="AVPJ01000023">
    <property type="protein sequence ID" value="KGN30094.1"/>
    <property type="molecule type" value="Genomic_DNA"/>
</dbReference>
<keyword evidence="3" id="KW-1185">Reference proteome</keyword>
<accession>A0A0A0J045</accession>
<name>A0A0A0J045_9MICO</name>
<sequence>MRGAVVLVVVLIAGCSSTTETPRQFAPSPASQPPREVPSGTSAENVVPVDGEADGTTLLSPGRHSLRANGAADTVHLAVVDVPEGVRGYGGFALHRFTIPRTEPYQGLLYWTIAGVHADPCTKSGGLLDAGASVTSLADALARQALTTTTSPQPVSVDGHDGVRLDLVAPADIDFADCAEGYFDVWVSSLGGGRYLQAPGQRSTLWILDVDDQRVALEVSTTPGVSPDDVQVLTKMAESVTFVRAG</sequence>
<comment type="caution">
    <text evidence="2">The sequence shown here is derived from an EMBL/GenBank/DDBJ whole genome shotgun (WGS) entry which is preliminary data.</text>
</comment>
<dbReference type="PROSITE" id="PS51257">
    <property type="entry name" value="PROKAR_LIPOPROTEIN"/>
    <property type="match status" value="1"/>
</dbReference>
<dbReference type="Proteomes" id="UP000030002">
    <property type="component" value="Unassembled WGS sequence"/>
</dbReference>